<evidence type="ECO:0000313" key="3">
    <source>
        <dbReference type="Proteomes" id="UP001240171"/>
    </source>
</evidence>
<feature type="signal peptide" evidence="1">
    <location>
        <begin position="1"/>
        <end position="35"/>
    </location>
</feature>
<protein>
    <submittedName>
        <fullName evidence="2">Pectate lyase</fullName>
        <ecNumber evidence="2">4.2.2.2</ecNumber>
    </submittedName>
</protein>
<dbReference type="RefSeq" id="WP_305025196.1">
    <property type="nucleotide sequence ID" value="NZ_JAUQTB010000011.1"/>
</dbReference>
<keyword evidence="3" id="KW-1185">Reference proteome</keyword>
<keyword evidence="2" id="KW-0456">Lyase</keyword>
<organism evidence="2 3">
    <name type="scientific">Paenibacillus lacisoli</name>
    <dbReference type="NCBI Taxonomy" id="3064525"/>
    <lineage>
        <taxon>Bacteria</taxon>
        <taxon>Bacillati</taxon>
        <taxon>Bacillota</taxon>
        <taxon>Bacilli</taxon>
        <taxon>Bacillales</taxon>
        <taxon>Paenibacillaceae</taxon>
        <taxon>Paenibacillus</taxon>
    </lineage>
</organism>
<comment type="caution">
    <text evidence="2">The sequence shown here is derived from an EMBL/GenBank/DDBJ whole genome shotgun (WGS) entry which is preliminary data.</text>
</comment>
<dbReference type="InterPro" id="IPR012669">
    <property type="entry name" value="Pectate_lyase"/>
</dbReference>
<keyword evidence="1" id="KW-0732">Signal</keyword>
<evidence type="ECO:0000313" key="2">
    <source>
        <dbReference type="EMBL" id="MDO7907975.1"/>
    </source>
</evidence>
<dbReference type="GO" id="GO:0030570">
    <property type="term" value="F:pectate lyase activity"/>
    <property type="evidence" value="ECO:0007669"/>
    <property type="project" value="UniProtKB-EC"/>
</dbReference>
<dbReference type="NCBIfam" id="TIGR02474">
    <property type="entry name" value="pec_lyase"/>
    <property type="match status" value="1"/>
</dbReference>
<sequence>MKSKMNMKPASILLSLTLVLALSSFLLQPFTTAFAADASGTTASMSDILKNQRSDGGWRKDYSETSGEWSKSTIDNKATYTEIRRLASEYSKTKDSKYSAAAIKGINFLLNMQYANGGWPQVYQSSGYHQHITYNDNAMISVMILLDEVAARKGDFAFIDSALADRSKQAVAKGVECILKTQVTANGKLTVWGQQHDSVTLKPAGARAYEVPSLCSSESVNIVKFLKTRSATSQITASIKAAEDWFKAVKITGIKVVKTSDDVIVVSDPSATTPIWTRFYELGTNKSIFVGRDGIVRYKLSEIEQERRTGYAWYGTWPSSLVN</sequence>
<dbReference type="Gene3D" id="1.50.10.20">
    <property type="match status" value="1"/>
</dbReference>
<dbReference type="Proteomes" id="UP001240171">
    <property type="component" value="Unassembled WGS sequence"/>
</dbReference>
<gene>
    <name evidence="2" type="primary">pelA</name>
    <name evidence="2" type="ORF">Q5741_16305</name>
</gene>
<accession>A0ABT9CGF4</accession>
<feature type="chain" id="PRO_5046116564" evidence="1">
    <location>
        <begin position="36"/>
        <end position="323"/>
    </location>
</feature>
<reference evidence="2 3" key="1">
    <citation type="submission" date="2023-07" db="EMBL/GenBank/DDBJ databases">
        <title>Paenibacillus sp. JX-17 nov. isolated from soil.</title>
        <authorList>
            <person name="Wan Y."/>
            <person name="Liu B."/>
        </authorList>
    </citation>
    <scope>NUCLEOTIDE SEQUENCE [LARGE SCALE GENOMIC DNA]</scope>
    <source>
        <strain evidence="2 3">JX-17</strain>
    </source>
</reference>
<proteinExistence type="predicted"/>
<dbReference type="SUPFAM" id="SSF81853">
    <property type="entry name" value="Family 10 polysaccharide lyase"/>
    <property type="match status" value="1"/>
</dbReference>
<name>A0ABT9CGF4_9BACL</name>
<dbReference type="EMBL" id="JAUQTB010000011">
    <property type="protein sequence ID" value="MDO7907975.1"/>
    <property type="molecule type" value="Genomic_DNA"/>
</dbReference>
<dbReference type="Pfam" id="PF09492">
    <property type="entry name" value="Pec_lyase"/>
    <property type="match status" value="1"/>
</dbReference>
<evidence type="ECO:0000256" key="1">
    <source>
        <dbReference type="SAM" id="SignalP"/>
    </source>
</evidence>
<dbReference type="EC" id="4.2.2.2" evidence="2"/>